<keyword evidence="2" id="KW-0812">Transmembrane</keyword>
<evidence type="ECO:0000256" key="1">
    <source>
        <dbReference type="SAM" id="MobiDB-lite"/>
    </source>
</evidence>
<evidence type="ECO:0000256" key="2">
    <source>
        <dbReference type="SAM" id="Phobius"/>
    </source>
</evidence>
<name>A0A8J1JRC1_XENTR</name>
<gene>
    <name evidence="4 5" type="primary">LOC101732623</name>
</gene>
<dbReference type="KEGG" id="xtr:101732623"/>
<evidence type="ECO:0000313" key="5">
    <source>
        <dbReference type="Xenbase" id="XB-GENE-29086259"/>
    </source>
</evidence>
<proteinExistence type="predicted"/>
<keyword evidence="3" id="KW-1185">Reference proteome</keyword>
<feature type="region of interest" description="Disordered" evidence="1">
    <location>
        <begin position="166"/>
        <end position="190"/>
    </location>
</feature>
<dbReference type="Xenbase" id="XB-GENE-29086259">
    <property type="gene designation" value="LOC101732623"/>
</dbReference>
<organism evidence="3 4">
    <name type="scientific">Xenopus tropicalis</name>
    <name type="common">Western clawed frog</name>
    <name type="synonym">Silurana tropicalis</name>
    <dbReference type="NCBI Taxonomy" id="8364"/>
    <lineage>
        <taxon>Eukaryota</taxon>
        <taxon>Metazoa</taxon>
        <taxon>Chordata</taxon>
        <taxon>Craniata</taxon>
        <taxon>Vertebrata</taxon>
        <taxon>Euteleostomi</taxon>
        <taxon>Amphibia</taxon>
        <taxon>Batrachia</taxon>
        <taxon>Anura</taxon>
        <taxon>Pipoidea</taxon>
        <taxon>Pipidae</taxon>
        <taxon>Xenopodinae</taxon>
        <taxon>Xenopus</taxon>
        <taxon>Silurana</taxon>
    </lineage>
</organism>
<keyword evidence="2" id="KW-1133">Transmembrane helix</keyword>
<accession>A0A8J1JRC1</accession>
<dbReference type="AlphaFoldDB" id="A0A8J1JRC1"/>
<evidence type="ECO:0000313" key="3">
    <source>
        <dbReference type="Proteomes" id="UP000008143"/>
    </source>
</evidence>
<protein>
    <submittedName>
        <fullName evidence="4">Uncharacterized protein LOC101732623</fullName>
    </submittedName>
</protein>
<dbReference type="Proteomes" id="UP000008143">
    <property type="component" value="Chromosome 6"/>
</dbReference>
<feature type="transmembrane region" description="Helical" evidence="2">
    <location>
        <begin position="85"/>
        <end position="108"/>
    </location>
</feature>
<sequence length="308" mass="34632">MIDLRLIAQGAVIAPDCLQGRHGLCRKKALSAQERMLACSDSESQHAWGIRATTGGEALRLVERRYICRYLLRSSYDRQPLGMPYALVFILTLSLLYSSLMLVIMSAVTTPSSQCKAELLRSNVAKLQGDWKHEGLLADLKKGGSGYGGTNSAGFFRRRAAWKHRQRARNRRGGRKHSKRKGPWQTTPSGGQAITEQAVINLSKHQLTTNESQLGKLLDEACLHGWITEELRDALYVEHPHWPIVKTDAELTAINRKRVRFGYKRNKNLKELLSSADPVCKGVATLIVFYSKEKHFGHMNWIAWLLGA</sequence>
<dbReference type="AGR" id="Xenbase:XB-GENE-29086259"/>
<dbReference type="RefSeq" id="XP_031760443.1">
    <property type="nucleotide sequence ID" value="XM_031904583.1"/>
</dbReference>
<dbReference type="GeneID" id="101732623"/>
<evidence type="ECO:0000313" key="4">
    <source>
        <dbReference type="RefSeq" id="XP_031760443.1"/>
    </source>
</evidence>
<feature type="compositionally biased region" description="Basic residues" evidence="1">
    <location>
        <begin position="166"/>
        <end position="182"/>
    </location>
</feature>
<keyword evidence="2" id="KW-0472">Membrane</keyword>
<reference evidence="4" key="1">
    <citation type="submission" date="2025-08" db="UniProtKB">
        <authorList>
            <consortium name="RefSeq"/>
        </authorList>
    </citation>
    <scope>IDENTIFICATION</scope>
    <source>
        <strain evidence="4">Nigerian</strain>
        <tissue evidence="4">Liver and blood</tissue>
    </source>
</reference>